<dbReference type="Proteomes" id="UP000639419">
    <property type="component" value="Unassembled WGS sequence"/>
</dbReference>
<keyword evidence="2" id="KW-0813">Transport</keyword>
<feature type="domain" description="ABC transporter type 1 GsiC-like N-terminal" evidence="5">
    <location>
        <begin position="1"/>
        <end position="76"/>
    </location>
</feature>
<reference evidence="6 7" key="1">
    <citation type="submission" date="2019-10" db="EMBL/GenBank/DDBJ databases">
        <title>Genome sequence of Azospirillum formosense CC-Nfb-7.</title>
        <authorList>
            <person name="Ambrosini A."/>
            <person name="Sant'Anna F.H."/>
            <person name="Cassan F.D."/>
            <person name="Souza E.M."/>
            <person name="Passaglia L.M.P."/>
        </authorList>
    </citation>
    <scope>NUCLEOTIDE SEQUENCE [LARGE SCALE GENOMIC DNA]</scope>
    <source>
        <strain evidence="6 7">CC-NFb-7</strain>
    </source>
</reference>
<proteinExistence type="predicted"/>
<keyword evidence="3" id="KW-0472">Membrane</keyword>
<name>A0ABX2L3P9_9PROT</name>
<dbReference type="Pfam" id="PF19300">
    <property type="entry name" value="BPD_transp_1_N"/>
    <property type="match status" value="1"/>
</dbReference>
<dbReference type="InterPro" id="IPR045621">
    <property type="entry name" value="BPD_transp_1_N"/>
</dbReference>
<evidence type="ECO:0000256" key="2">
    <source>
        <dbReference type="ARBA" id="ARBA00022448"/>
    </source>
</evidence>
<evidence type="ECO:0000313" key="6">
    <source>
        <dbReference type="EMBL" id="NUB22609.1"/>
    </source>
</evidence>
<evidence type="ECO:0000256" key="1">
    <source>
        <dbReference type="ARBA" id="ARBA00004651"/>
    </source>
</evidence>
<comment type="subcellular location">
    <subcellularLocation>
        <location evidence="1">Cell membrane</location>
        <topology evidence="1">Multi-pass membrane protein</topology>
    </subcellularLocation>
</comment>
<dbReference type="PANTHER" id="PTHR43163">
    <property type="entry name" value="DIPEPTIDE TRANSPORT SYSTEM PERMEASE PROTEIN DPPB-RELATED"/>
    <property type="match status" value="1"/>
</dbReference>
<feature type="region of interest" description="Disordered" evidence="4">
    <location>
        <begin position="92"/>
        <end position="138"/>
    </location>
</feature>
<dbReference type="PANTHER" id="PTHR43163:SF6">
    <property type="entry name" value="DIPEPTIDE TRANSPORT SYSTEM PERMEASE PROTEIN DPPB-RELATED"/>
    <property type="match status" value="1"/>
</dbReference>
<evidence type="ECO:0000259" key="5">
    <source>
        <dbReference type="Pfam" id="PF19300"/>
    </source>
</evidence>
<evidence type="ECO:0000256" key="4">
    <source>
        <dbReference type="SAM" id="MobiDB-lite"/>
    </source>
</evidence>
<sequence length="168" mass="17903">MLAFLVRRLLTLALTAWLATLVVFAVLEAIPGDPALVMLGTSAQPEAVAALRAQMGLDRPWPVRYAGWVGGMLHGDFGTSLTYARPVAGLVPNSPCSLPPPQPASRTGQRRARPSRARSAAPARPFPHPRRPFRGLPAGRIPVVGRLASFPALPPRPRAHEPPIVSAP</sequence>
<organism evidence="6 7">
    <name type="scientific">Azospirillum formosense</name>
    <dbReference type="NCBI Taxonomy" id="861533"/>
    <lineage>
        <taxon>Bacteria</taxon>
        <taxon>Pseudomonadati</taxon>
        <taxon>Pseudomonadota</taxon>
        <taxon>Alphaproteobacteria</taxon>
        <taxon>Rhodospirillales</taxon>
        <taxon>Azospirillaceae</taxon>
        <taxon>Azospirillum</taxon>
    </lineage>
</organism>
<evidence type="ECO:0000256" key="3">
    <source>
        <dbReference type="ARBA" id="ARBA00022475"/>
    </source>
</evidence>
<feature type="region of interest" description="Disordered" evidence="4">
    <location>
        <begin position="149"/>
        <end position="168"/>
    </location>
</feature>
<evidence type="ECO:0000313" key="7">
    <source>
        <dbReference type="Proteomes" id="UP000639419"/>
    </source>
</evidence>
<feature type="non-terminal residue" evidence="6">
    <location>
        <position position="168"/>
    </location>
</feature>
<gene>
    <name evidence="6" type="ORF">GBZ26_25945</name>
</gene>
<comment type="caution">
    <text evidence="6">The sequence shown here is derived from an EMBL/GenBank/DDBJ whole genome shotgun (WGS) entry which is preliminary data.</text>
</comment>
<accession>A0ABX2L3P9</accession>
<keyword evidence="3" id="KW-1003">Cell membrane</keyword>
<keyword evidence="7" id="KW-1185">Reference proteome</keyword>
<protein>
    <recommendedName>
        <fullName evidence="5">ABC transporter type 1 GsiC-like N-terminal domain-containing protein</fullName>
    </recommendedName>
</protein>
<dbReference type="EMBL" id="WHOR01000312">
    <property type="protein sequence ID" value="NUB22609.1"/>
    <property type="molecule type" value="Genomic_DNA"/>
</dbReference>